<evidence type="ECO:0000256" key="9">
    <source>
        <dbReference type="ARBA" id="ARBA00022786"/>
    </source>
</evidence>
<evidence type="ECO:0000256" key="5">
    <source>
        <dbReference type="ARBA" id="ARBA00012759"/>
    </source>
</evidence>
<gene>
    <name evidence="19" type="ORF">HYFRA_00004628</name>
</gene>
<dbReference type="Pfam" id="PF01088">
    <property type="entry name" value="Peptidase_C12"/>
    <property type="match status" value="1"/>
</dbReference>
<dbReference type="EC" id="3.4.19.12" evidence="5"/>
<dbReference type="Gene3D" id="3.40.532.10">
    <property type="entry name" value="Peptidase C12, ubiquitin carboxyl-terminal hydrolase"/>
    <property type="match status" value="1"/>
</dbReference>
<protein>
    <recommendedName>
        <fullName evidence="5">ubiquitinyl hydrolase 1</fullName>
        <ecNumber evidence="5">3.4.19.12</ecNumber>
    </recommendedName>
</protein>
<evidence type="ECO:0000256" key="8">
    <source>
        <dbReference type="ARBA" id="ARBA00022729"/>
    </source>
</evidence>
<dbReference type="Pfam" id="PF02990">
    <property type="entry name" value="EMP70"/>
    <property type="match status" value="1"/>
</dbReference>
<keyword evidence="10" id="KW-0378">Hydrolase</keyword>
<keyword evidence="6" id="KW-0645">Protease</keyword>
<evidence type="ECO:0000256" key="3">
    <source>
        <dbReference type="ARBA" id="ARBA00004555"/>
    </source>
</evidence>
<comment type="catalytic activity">
    <reaction evidence="1">
        <text>Thiol-dependent hydrolysis of ester, thioester, amide, peptide and isopeptide bonds formed by the C-terminal Gly of ubiquitin (a 76-residue protein attached to proteins as an intracellular targeting signal).</text>
        <dbReference type="EC" id="3.4.19.12"/>
    </reaction>
</comment>
<feature type="compositionally biased region" description="Low complexity" evidence="16">
    <location>
        <begin position="530"/>
        <end position="541"/>
    </location>
</feature>
<feature type="transmembrane region" description="Helical" evidence="17">
    <location>
        <begin position="588"/>
        <end position="612"/>
    </location>
</feature>
<dbReference type="GO" id="GO:0006511">
    <property type="term" value="P:ubiquitin-dependent protein catabolic process"/>
    <property type="evidence" value="ECO:0007669"/>
    <property type="project" value="InterPro"/>
</dbReference>
<keyword evidence="11" id="KW-0788">Thiol protease</keyword>
<dbReference type="PROSITE" id="PS52048">
    <property type="entry name" value="UCH_DOMAIN"/>
    <property type="match status" value="1"/>
</dbReference>
<dbReference type="FunFam" id="3.40.532.10:FF:000008">
    <property type="entry name" value="Ubiquitin carboxyl-terminal hydrolase"/>
    <property type="match status" value="1"/>
</dbReference>
<evidence type="ECO:0000256" key="14">
    <source>
        <dbReference type="ARBA" id="ARBA00023136"/>
    </source>
</evidence>
<accession>A0A9N9KZ17</accession>
<feature type="transmembrane region" description="Helical" evidence="17">
    <location>
        <begin position="962"/>
        <end position="991"/>
    </location>
</feature>
<dbReference type="InterPro" id="IPR038765">
    <property type="entry name" value="Papain-like_cys_pep_sf"/>
</dbReference>
<dbReference type="InterPro" id="IPR001578">
    <property type="entry name" value="Peptidase_C12_UCH"/>
</dbReference>
<keyword evidence="12 17" id="KW-1133">Transmembrane helix</keyword>
<feature type="region of interest" description="Disordered" evidence="16">
    <location>
        <begin position="525"/>
        <end position="549"/>
    </location>
</feature>
<comment type="caution">
    <text evidence="15">Lacks conserved residue(s) required for the propagation of feature annotation.</text>
</comment>
<dbReference type="AlphaFoldDB" id="A0A9N9KZ17"/>
<evidence type="ECO:0000256" key="6">
    <source>
        <dbReference type="ARBA" id="ARBA00022670"/>
    </source>
</evidence>
<sequence length="1001" mass="111071">MPIPVEYIGGKKTFTVLENNPEVMNALATQLGLSPRLKFHDIYTLTDPSLLSLIPRPVLALLVIIPLTPSWHASRIAEDENTPEYTASGPSEPVIWFKQTIGHACGSIGLLHCLLNGEAKKYILPDSTLARIREGAIPLGREERARFLYENEEFAVAHQGVAEMGDTRPVSASDGERLGQHFVAFVKSEGKLWELEGSRKGPIVRGELGEGEDVLCEKAIRMGLGRVMEMEKSSGGGDLRFSCIALAEGDSTSDSSVHRSEGGLEVAVLGHAISDIPPTVDKTTAMALRRSLFLLLASSCAEAFYIPGWSVKSYKDGEAIPLLVNKVYSDNTQLQYAYYDLPFICPPTGASHAGSSLLSGQSISLNLGEVLRGDRITQSDIELVMGKDQTCNALCTKTISRKDLRRAREMVRDGYVAEWIVDNLPGATSFVTVDKSRKYYAAGFKMGYKDIEINSGKHRFYINNHLTIVIRYRKAPGKDGERGGRVVVAFEVYTKSVGPEKRLEDGCPEDLSEVETPMELYIKPNSTDFSSQYSQSSYSPPENELDEDDGATLDIPYTYSVYWREDDKIEWAHRWDLYFVNQEEGSRIHWLAIVNSLIISGSLSAIVAMILARTIRGDIKTYKESALEDGKSKLKRRSRPGSGARTPKLGEKAMVGLLEQVGDDDNDADVSSDEEALEDVTGWKLLHGDVFRAPAYGYLLAPLVGSGMQLVFMAVGLLFLSSLGILNPSFRGGFVSVGVGLFVFAGLFSGYFSGRVYKTFGGKNWRKNTLITSILFPGLLFALVFILNLFVWAQASSTALPFGTLVAIIMLWLCIQLPLVYIGSWYGYIRTGAWEHPTKTTTLHRQVPARPWHIQPIQSILLAGLIPFAVIFIELLYVFQSLWQDKSGYYYVFGFLSVVSIILILTIAEVTIVTIYIKLCSEDYNWWWHSFFVGGASSVWVFGYCAWYYFVKLHIEGFVSGLLFFGYCFMACCVYGLLCGTVGFLTAYAFVRRIYGAIKAD</sequence>
<evidence type="ECO:0000256" key="11">
    <source>
        <dbReference type="ARBA" id="ARBA00022807"/>
    </source>
</evidence>
<evidence type="ECO:0000256" key="4">
    <source>
        <dbReference type="ARBA" id="ARBA00005227"/>
    </source>
</evidence>
<feature type="transmembrane region" description="Helical" evidence="17">
    <location>
        <begin position="926"/>
        <end position="950"/>
    </location>
</feature>
<feature type="transmembrane region" description="Helical" evidence="17">
    <location>
        <begin position="889"/>
        <end position="917"/>
    </location>
</feature>
<comment type="caution">
    <text evidence="19">The sequence shown here is derived from an EMBL/GenBank/DDBJ whole genome shotgun (WGS) entry which is preliminary data.</text>
</comment>
<dbReference type="InterPro" id="IPR004240">
    <property type="entry name" value="EMP70"/>
</dbReference>
<evidence type="ECO:0000256" key="1">
    <source>
        <dbReference type="ARBA" id="ARBA00000707"/>
    </source>
</evidence>
<evidence type="ECO:0000313" key="20">
    <source>
        <dbReference type="Proteomes" id="UP000696280"/>
    </source>
</evidence>
<evidence type="ECO:0000256" key="7">
    <source>
        <dbReference type="ARBA" id="ARBA00022692"/>
    </source>
</evidence>
<organism evidence="19 20">
    <name type="scientific">Hymenoscyphus fraxineus</name>
    <dbReference type="NCBI Taxonomy" id="746836"/>
    <lineage>
        <taxon>Eukaryota</taxon>
        <taxon>Fungi</taxon>
        <taxon>Dikarya</taxon>
        <taxon>Ascomycota</taxon>
        <taxon>Pezizomycotina</taxon>
        <taxon>Leotiomycetes</taxon>
        <taxon>Helotiales</taxon>
        <taxon>Helotiaceae</taxon>
        <taxon>Hymenoscyphus</taxon>
    </lineage>
</organism>
<dbReference type="CDD" id="cd09616">
    <property type="entry name" value="Peptidase_C12_UCH_L1_L3"/>
    <property type="match status" value="1"/>
</dbReference>
<evidence type="ECO:0000256" key="15">
    <source>
        <dbReference type="PROSITE-ProRule" id="PRU01393"/>
    </source>
</evidence>
<evidence type="ECO:0000256" key="17">
    <source>
        <dbReference type="SAM" id="Phobius"/>
    </source>
</evidence>
<name>A0A9N9KZ17_9HELO</name>
<proteinExistence type="inferred from homology"/>
<comment type="similarity">
    <text evidence="4">Belongs to the nonaspanin (TM9SF) (TC 9.A.2) family.</text>
</comment>
<keyword evidence="8" id="KW-0732">Signal</keyword>
<feature type="transmembrane region" description="Helical" evidence="17">
    <location>
        <begin position="774"/>
        <end position="793"/>
    </location>
</feature>
<keyword evidence="7 17" id="KW-0812">Transmembrane</keyword>
<comment type="similarity">
    <text evidence="15">Belongs to the peptidase C12 family.</text>
</comment>
<dbReference type="Proteomes" id="UP000696280">
    <property type="component" value="Unassembled WGS sequence"/>
</dbReference>
<feature type="transmembrane region" description="Helical" evidence="17">
    <location>
        <begin position="695"/>
        <end position="720"/>
    </location>
</feature>
<keyword evidence="13" id="KW-0333">Golgi apparatus</keyword>
<keyword evidence="20" id="KW-1185">Reference proteome</keyword>
<dbReference type="GO" id="GO:0072657">
    <property type="term" value="P:protein localization to membrane"/>
    <property type="evidence" value="ECO:0007669"/>
    <property type="project" value="TreeGrafter"/>
</dbReference>
<dbReference type="OrthoDB" id="1666796at2759"/>
<dbReference type="PANTHER" id="PTHR10766:SF55">
    <property type="entry name" value="TRANSMEMBRANE 9 SUPERFAMILY MEMBER 4"/>
    <property type="match status" value="1"/>
</dbReference>
<evidence type="ECO:0000313" key="19">
    <source>
        <dbReference type="EMBL" id="CAG8954705.1"/>
    </source>
</evidence>
<feature type="transmembrane region" description="Helical" evidence="17">
    <location>
        <begin position="860"/>
        <end position="883"/>
    </location>
</feature>
<dbReference type="GO" id="GO:0005794">
    <property type="term" value="C:Golgi apparatus"/>
    <property type="evidence" value="ECO:0007669"/>
    <property type="project" value="UniProtKB-SubCell"/>
</dbReference>
<dbReference type="PRINTS" id="PR00707">
    <property type="entry name" value="UBCTHYDRLASE"/>
</dbReference>
<dbReference type="GO" id="GO:0016020">
    <property type="term" value="C:membrane"/>
    <property type="evidence" value="ECO:0007669"/>
    <property type="project" value="UniProtKB-SubCell"/>
</dbReference>
<keyword evidence="9" id="KW-0833">Ubl conjugation pathway</keyword>
<reference evidence="19" key="1">
    <citation type="submission" date="2021-07" db="EMBL/GenBank/DDBJ databases">
        <authorList>
            <person name="Durling M."/>
        </authorList>
    </citation>
    <scope>NUCLEOTIDE SEQUENCE</scope>
</reference>
<evidence type="ECO:0000256" key="12">
    <source>
        <dbReference type="ARBA" id="ARBA00022989"/>
    </source>
</evidence>
<keyword evidence="14 17" id="KW-0472">Membrane</keyword>
<evidence type="ECO:0000256" key="10">
    <source>
        <dbReference type="ARBA" id="ARBA00022801"/>
    </source>
</evidence>
<feature type="domain" description="UCH catalytic" evidence="18">
    <location>
        <begin position="13"/>
        <end position="248"/>
    </location>
</feature>
<evidence type="ECO:0000256" key="2">
    <source>
        <dbReference type="ARBA" id="ARBA00004141"/>
    </source>
</evidence>
<dbReference type="EMBL" id="CAJVRL010000057">
    <property type="protein sequence ID" value="CAG8954705.1"/>
    <property type="molecule type" value="Genomic_DNA"/>
</dbReference>
<feature type="transmembrane region" description="Helical" evidence="17">
    <location>
        <begin position="732"/>
        <end position="753"/>
    </location>
</feature>
<evidence type="ECO:0000256" key="16">
    <source>
        <dbReference type="SAM" id="MobiDB-lite"/>
    </source>
</evidence>
<dbReference type="InterPro" id="IPR036959">
    <property type="entry name" value="Peptidase_C12_UCH_sf"/>
</dbReference>
<dbReference type="SUPFAM" id="SSF54001">
    <property type="entry name" value="Cysteine proteinases"/>
    <property type="match status" value="1"/>
</dbReference>
<evidence type="ECO:0000256" key="13">
    <source>
        <dbReference type="ARBA" id="ARBA00023034"/>
    </source>
</evidence>
<feature type="transmembrane region" description="Helical" evidence="17">
    <location>
        <begin position="799"/>
        <end position="822"/>
    </location>
</feature>
<dbReference type="PANTHER" id="PTHR10766">
    <property type="entry name" value="TRANSMEMBRANE 9 SUPERFAMILY PROTEIN"/>
    <property type="match status" value="1"/>
</dbReference>
<dbReference type="GO" id="GO:0004843">
    <property type="term" value="F:cysteine-type deubiquitinase activity"/>
    <property type="evidence" value="ECO:0007669"/>
    <property type="project" value="UniProtKB-EC"/>
</dbReference>
<evidence type="ECO:0000259" key="18">
    <source>
        <dbReference type="PROSITE" id="PS52048"/>
    </source>
</evidence>
<comment type="subcellular location">
    <subcellularLocation>
        <location evidence="3">Golgi apparatus</location>
    </subcellularLocation>
    <subcellularLocation>
        <location evidence="2">Membrane</location>
        <topology evidence="2">Multi-pass membrane protein</topology>
    </subcellularLocation>
</comment>